<dbReference type="RefSeq" id="WP_188467769.1">
    <property type="nucleotide sequence ID" value="NZ_BAABHU010000024.1"/>
</dbReference>
<evidence type="ECO:0008006" key="3">
    <source>
        <dbReference type="Google" id="ProtNLM"/>
    </source>
</evidence>
<name>A0ABQ1N6N1_9BACT</name>
<evidence type="ECO:0000313" key="2">
    <source>
        <dbReference type="Proteomes" id="UP000636010"/>
    </source>
</evidence>
<dbReference type="PROSITE" id="PS51257">
    <property type="entry name" value="PROKAR_LIPOPROTEIN"/>
    <property type="match status" value="1"/>
</dbReference>
<protein>
    <recommendedName>
        <fullName evidence="3">DUF4136 domain-containing protein</fullName>
    </recommendedName>
</protein>
<reference evidence="2" key="1">
    <citation type="journal article" date="2019" name="Int. J. Syst. Evol. Microbiol.">
        <title>The Global Catalogue of Microorganisms (GCM) 10K type strain sequencing project: providing services to taxonomists for standard genome sequencing and annotation.</title>
        <authorList>
            <consortium name="The Broad Institute Genomics Platform"/>
            <consortium name="The Broad Institute Genome Sequencing Center for Infectious Disease"/>
            <person name="Wu L."/>
            <person name="Ma J."/>
        </authorList>
    </citation>
    <scope>NUCLEOTIDE SEQUENCE [LARGE SCALE GENOMIC DNA]</scope>
    <source>
        <strain evidence="2">CGMCC 1.10832</strain>
    </source>
</reference>
<dbReference type="EMBL" id="BMEC01000024">
    <property type="protein sequence ID" value="GGC55648.1"/>
    <property type="molecule type" value="Genomic_DNA"/>
</dbReference>
<sequence>MKNAYFKFVIGILPLVVFFGCTTSTLSTSRTPSTEIENLHYFKPVSFISYIEKGNRGDLNEELSDQSSKLITYVLKDKAALYHISDSIKYPFSDDEYNAENAIVNLVDQIEFQGNTKGVTIPPVLNSIMEDNNTRFSLVVLANGFARRKGNYTGQVFKSIGIGILTMGIYNPVPIKSRSNLYVIILDSYNNEIAFYRKSFLDDASPIEPKVINKQMDKIFKRYFY</sequence>
<keyword evidence="2" id="KW-1185">Reference proteome</keyword>
<gene>
    <name evidence="1" type="ORF">GCM10011506_46640</name>
</gene>
<proteinExistence type="predicted"/>
<accession>A0ABQ1N6N1</accession>
<dbReference type="Proteomes" id="UP000636010">
    <property type="component" value="Unassembled WGS sequence"/>
</dbReference>
<comment type="caution">
    <text evidence="1">The sequence shown here is derived from an EMBL/GenBank/DDBJ whole genome shotgun (WGS) entry which is preliminary data.</text>
</comment>
<organism evidence="1 2">
    <name type="scientific">Marivirga lumbricoides</name>
    <dbReference type="NCBI Taxonomy" id="1046115"/>
    <lineage>
        <taxon>Bacteria</taxon>
        <taxon>Pseudomonadati</taxon>
        <taxon>Bacteroidota</taxon>
        <taxon>Cytophagia</taxon>
        <taxon>Cytophagales</taxon>
        <taxon>Marivirgaceae</taxon>
        <taxon>Marivirga</taxon>
    </lineage>
</organism>
<evidence type="ECO:0000313" key="1">
    <source>
        <dbReference type="EMBL" id="GGC55648.1"/>
    </source>
</evidence>